<proteinExistence type="predicted"/>
<dbReference type="InterPro" id="IPR041492">
    <property type="entry name" value="HAD_2"/>
</dbReference>
<dbReference type="Proteomes" id="UP000177810">
    <property type="component" value="Unassembled WGS sequence"/>
</dbReference>
<name>A0A1G2F2I5_9BACT</name>
<dbReference type="GO" id="GO:0006281">
    <property type="term" value="P:DNA repair"/>
    <property type="evidence" value="ECO:0007669"/>
    <property type="project" value="TreeGrafter"/>
</dbReference>
<dbReference type="SUPFAM" id="SSF56784">
    <property type="entry name" value="HAD-like"/>
    <property type="match status" value="1"/>
</dbReference>
<dbReference type="Gene3D" id="3.40.50.1000">
    <property type="entry name" value="HAD superfamily/HAD-like"/>
    <property type="match status" value="1"/>
</dbReference>
<evidence type="ECO:0000313" key="2">
    <source>
        <dbReference type="Proteomes" id="UP000177810"/>
    </source>
</evidence>
<dbReference type="GO" id="GO:0005829">
    <property type="term" value="C:cytosol"/>
    <property type="evidence" value="ECO:0007669"/>
    <property type="project" value="TreeGrafter"/>
</dbReference>
<dbReference type="PANTHER" id="PTHR43434">
    <property type="entry name" value="PHOSPHOGLYCOLATE PHOSPHATASE"/>
    <property type="match status" value="1"/>
</dbReference>
<comment type="caution">
    <text evidence="1">The sequence shown here is derived from an EMBL/GenBank/DDBJ whole genome shotgun (WGS) entry which is preliminary data.</text>
</comment>
<dbReference type="InterPro" id="IPR036412">
    <property type="entry name" value="HAD-like_sf"/>
</dbReference>
<dbReference type="EMBL" id="MHMT01000025">
    <property type="protein sequence ID" value="OGZ32147.1"/>
    <property type="molecule type" value="Genomic_DNA"/>
</dbReference>
<organism evidence="1 2">
    <name type="scientific">Candidatus Portnoybacteria bacterium RBG_13_40_8</name>
    <dbReference type="NCBI Taxonomy" id="1801990"/>
    <lineage>
        <taxon>Bacteria</taxon>
        <taxon>Candidatus Portnoyibacteriota</taxon>
    </lineage>
</organism>
<evidence type="ECO:0000313" key="1">
    <source>
        <dbReference type="EMBL" id="OGZ32147.1"/>
    </source>
</evidence>
<sequence>MDLEEFNKKVKGKEALIWDFDGTIVKLNLDWVKLKQELLEKLEKSEEFKKKQTSPSSLSDILYELIRSGKKKEAFTIMNKHEKNSNYSVNHTITGCIKQNAKKYGMVIFSDNMKDTLIKILKDLDMLHLFEIIVSKEDVERFKPDTDGIKLICRRLKGKDKNKILLIGDSWKDEKVANDFKIDFFKIDPW</sequence>
<protein>
    <recommendedName>
        <fullName evidence="3">HAD family hydrolase</fullName>
    </recommendedName>
</protein>
<evidence type="ECO:0008006" key="3">
    <source>
        <dbReference type="Google" id="ProtNLM"/>
    </source>
</evidence>
<dbReference type="SFLD" id="SFLDS00003">
    <property type="entry name" value="Haloacid_Dehalogenase"/>
    <property type="match status" value="1"/>
</dbReference>
<gene>
    <name evidence="1" type="ORF">A2V69_00015</name>
</gene>
<dbReference type="Gene3D" id="1.10.150.730">
    <property type="match status" value="1"/>
</dbReference>
<dbReference type="STRING" id="1801990.A2V69_00015"/>
<dbReference type="InterPro" id="IPR050155">
    <property type="entry name" value="HAD-like_hydrolase_sf"/>
</dbReference>
<accession>A0A1G2F2I5</accession>
<dbReference type="SFLD" id="SFLDG01129">
    <property type="entry name" value="C1.5:_HAD__Beta-PGM__Phosphata"/>
    <property type="match status" value="1"/>
</dbReference>
<dbReference type="AlphaFoldDB" id="A0A1G2F2I5"/>
<dbReference type="GO" id="GO:0008967">
    <property type="term" value="F:phosphoglycolate phosphatase activity"/>
    <property type="evidence" value="ECO:0007669"/>
    <property type="project" value="TreeGrafter"/>
</dbReference>
<reference evidence="1 2" key="1">
    <citation type="journal article" date="2016" name="Nat. Commun.">
        <title>Thousands of microbial genomes shed light on interconnected biogeochemical processes in an aquifer system.</title>
        <authorList>
            <person name="Anantharaman K."/>
            <person name="Brown C.T."/>
            <person name="Hug L.A."/>
            <person name="Sharon I."/>
            <person name="Castelle C.J."/>
            <person name="Probst A.J."/>
            <person name="Thomas B.C."/>
            <person name="Singh A."/>
            <person name="Wilkins M.J."/>
            <person name="Karaoz U."/>
            <person name="Brodie E.L."/>
            <person name="Williams K.H."/>
            <person name="Hubbard S.S."/>
            <person name="Banfield J.F."/>
        </authorList>
    </citation>
    <scope>NUCLEOTIDE SEQUENCE [LARGE SCALE GENOMIC DNA]</scope>
</reference>
<dbReference type="InterPro" id="IPR023214">
    <property type="entry name" value="HAD_sf"/>
</dbReference>
<dbReference type="Pfam" id="PF13419">
    <property type="entry name" value="HAD_2"/>
    <property type="match status" value="1"/>
</dbReference>
<dbReference type="PANTHER" id="PTHR43434:SF1">
    <property type="entry name" value="PHOSPHOGLYCOLATE PHOSPHATASE"/>
    <property type="match status" value="1"/>
</dbReference>
<dbReference type="CDD" id="cd01427">
    <property type="entry name" value="HAD_like"/>
    <property type="match status" value="1"/>
</dbReference>